<dbReference type="EMBL" id="OOIP01000032">
    <property type="protein sequence ID" value="SPO41831.1"/>
    <property type="molecule type" value="Genomic_DNA"/>
</dbReference>
<evidence type="ECO:0000313" key="2">
    <source>
        <dbReference type="EMBL" id="SPO41831.1"/>
    </source>
</evidence>
<gene>
    <name evidence="2" type="ORF">PSFLO_07313</name>
</gene>
<feature type="region of interest" description="Disordered" evidence="1">
    <location>
        <begin position="116"/>
        <end position="226"/>
    </location>
</feature>
<feature type="compositionally biased region" description="Basic and acidic residues" evidence="1">
    <location>
        <begin position="186"/>
        <end position="212"/>
    </location>
</feature>
<evidence type="ECO:0000256" key="1">
    <source>
        <dbReference type="SAM" id="MobiDB-lite"/>
    </source>
</evidence>
<organism evidence="2 3">
    <name type="scientific">Pseudozyma flocculosa</name>
    <dbReference type="NCBI Taxonomy" id="84751"/>
    <lineage>
        <taxon>Eukaryota</taxon>
        <taxon>Fungi</taxon>
        <taxon>Dikarya</taxon>
        <taxon>Basidiomycota</taxon>
        <taxon>Ustilaginomycotina</taxon>
        <taxon>Ustilaginomycetes</taxon>
        <taxon>Ustilaginales</taxon>
        <taxon>Ustilaginaceae</taxon>
        <taxon>Pseudozyma</taxon>
    </lineage>
</organism>
<name>A0A5C3FED3_9BASI</name>
<sequence>MTSKRAPRVATSASAKRQKAGSKADAPPAATPAPEKTLYLVFKRSREPGVEDCVDRILATAYLTTEAQRNGYAQYAQKKRDAAKTTANSATRVHAEAMESYIAEVEAARKAHEAKLKAAKDAAQTAGTRQGEAPTSAPATVTTTAPPAASQAQSDSAASSDAVKEASQPGASQAGPQDTAAGSLAGHDKADNSHSVAPDRERGKPEGSKDGSDAADEDEGASGDEAEFEKRIAEERRLLGEPIGELQGWIMYQDAPSMRGLERFETFDKPGRSTLALAVELFGPEGSSRVPSCPDLANGGLFVIDRVRVEPEHRSRGYGMRLVLETMANYLLYWRTTIVLPLILDSASTRAMTEEQYGQANRRLADAFRRNGFAPLGATRYLIQDRRGFVSGFKSFPASRRPAVVVASPPLCCCEGGLSPRMKAALRASAELSFDLATDALDWLDPRTGDDFLEPLAFLPPFMTLTKTHVKGFVHILGTVGGMCKDGVTPDPAAIERWLDENRFYNWKESWAWAQWRNFVKDGGSVVDVLDFLMHRVEAGTDIGLEFPDGKPLRKDKKSLTWLDATLPLCREHDDDFEGLRHRWWSECGRPASIRGPYRGYLVEESLDEGGRAKALDEVPVSLLLRYERENGKLPAWVPEALERAERAAGA</sequence>
<reference evidence="2 3" key="1">
    <citation type="submission" date="2018-03" db="EMBL/GenBank/DDBJ databases">
        <authorList>
            <person name="Guldener U."/>
        </authorList>
    </citation>
    <scope>NUCLEOTIDE SEQUENCE [LARGE SCALE GENOMIC DNA]</scope>
    <source>
        <strain evidence="2 3">DAOM196992</strain>
    </source>
</reference>
<feature type="region of interest" description="Disordered" evidence="1">
    <location>
        <begin position="1"/>
        <end position="35"/>
    </location>
</feature>
<protein>
    <submittedName>
        <fullName evidence="2">Uncharacterized protein</fullName>
    </submittedName>
</protein>
<accession>A0A5C3FED3</accession>
<keyword evidence="3" id="KW-1185">Reference proteome</keyword>
<proteinExistence type="predicted"/>
<feature type="compositionally biased region" description="Low complexity" evidence="1">
    <location>
        <begin position="24"/>
        <end position="34"/>
    </location>
</feature>
<dbReference type="AlphaFoldDB" id="A0A5C3FED3"/>
<evidence type="ECO:0000313" key="3">
    <source>
        <dbReference type="Proteomes" id="UP000323386"/>
    </source>
</evidence>
<dbReference type="Proteomes" id="UP000323386">
    <property type="component" value="Unassembled WGS sequence"/>
</dbReference>
<feature type="compositionally biased region" description="Low complexity" evidence="1">
    <location>
        <begin position="133"/>
        <end position="161"/>
    </location>
</feature>
<feature type="compositionally biased region" description="Acidic residues" evidence="1">
    <location>
        <begin position="213"/>
        <end position="226"/>
    </location>
</feature>